<proteinExistence type="predicted"/>
<keyword evidence="2" id="KW-1185">Reference proteome</keyword>
<dbReference type="Proteomes" id="UP000709295">
    <property type="component" value="Unassembled WGS sequence"/>
</dbReference>
<evidence type="ECO:0000313" key="1">
    <source>
        <dbReference type="EMBL" id="KAG6942515.1"/>
    </source>
</evidence>
<reference evidence="1" key="1">
    <citation type="submission" date="2021-01" db="EMBL/GenBank/DDBJ databases">
        <title>Phytophthora aleatoria, a newly-described species from Pinus radiata is distinct from Phytophthora cactorum isolates based on comparative genomics.</title>
        <authorList>
            <person name="Mcdougal R."/>
            <person name="Panda P."/>
            <person name="Williams N."/>
            <person name="Studholme D.J."/>
        </authorList>
    </citation>
    <scope>NUCLEOTIDE SEQUENCE</scope>
    <source>
        <strain evidence="1">NZFS 4037</strain>
    </source>
</reference>
<organism evidence="1 2">
    <name type="scientific">Phytophthora aleatoria</name>
    <dbReference type="NCBI Taxonomy" id="2496075"/>
    <lineage>
        <taxon>Eukaryota</taxon>
        <taxon>Sar</taxon>
        <taxon>Stramenopiles</taxon>
        <taxon>Oomycota</taxon>
        <taxon>Peronosporomycetes</taxon>
        <taxon>Peronosporales</taxon>
        <taxon>Peronosporaceae</taxon>
        <taxon>Phytophthora</taxon>
    </lineage>
</organism>
<sequence length="56" mass="6229">MHVVLNPTTLTMQNLVDCYAIHDDSAFSHSDACWPPTRSKPSLMANLPGCRSVRDQ</sequence>
<comment type="caution">
    <text evidence="1">The sequence shown here is derived from an EMBL/GenBank/DDBJ whole genome shotgun (WGS) entry which is preliminary data.</text>
</comment>
<protein>
    <submittedName>
        <fullName evidence="1">Uncharacterized protein</fullName>
    </submittedName>
</protein>
<name>A0A8J5IPZ5_9STRA</name>
<evidence type="ECO:0000313" key="2">
    <source>
        <dbReference type="Proteomes" id="UP000709295"/>
    </source>
</evidence>
<accession>A0A8J5IPZ5</accession>
<dbReference type="AlphaFoldDB" id="A0A8J5IPZ5"/>
<dbReference type="EMBL" id="JAENGY010003074">
    <property type="protein sequence ID" value="KAG6942515.1"/>
    <property type="molecule type" value="Genomic_DNA"/>
</dbReference>
<gene>
    <name evidence="1" type="ORF">JG688_00018072</name>
</gene>